<dbReference type="EMBL" id="BMAU01021172">
    <property type="protein sequence ID" value="GFX93228.1"/>
    <property type="molecule type" value="Genomic_DNA"/>
</dbReference>
<organism evidence="2 3">
    <name type="scientific">Trichonephila clavipes</name>
    <name type="common">Golden silk orbweaver</name>
    <name type="synonym">Nephila clavipes</name>
    <dbReference type="NCBI Taxonomy" id="2585209"/>
    <lineage>
        <taxon>Eukaryota</taxon>
        <taxon>Metazoa</taxon>
        <taxon>Ecdysozoa</taxon>
        <taxon>Arthropoda</taxon>
        <taxon>Chelicerata</taxon>
        <taxon>Arachnida</taxon>
        <taxon>Araneae</taxon>
        <taxon>Araneomorphae</taxon>
        <taxon>Entelegynae</taxon>
        <taxon>Araneoidea</taxon>
        <taxon>Nephilidae</taxon>
        <taxon>Trichonephila</taxon>
    </lineage>
</organism>
<name>A0A8X6V3H7_TRICX</name>
<accession>A0A8X6V3H7</accession>
<gene>
    <name evidence="2" type="ORF">TNCV_4761071</name>
</gene>
<sequence length="138" mass="15120">MKVPLPTTPQASRPGTPKNAGPSFMNCNKLQELALLIDVYSMNLETSDKILQGPLEKGIKDPNTPLVRIESSYMVLTNVRLQKAVSEYAALPPVTIPTAHAITITTPQLKITQPTPLPHLHRSQQNARKTPKVLLPPT</sequence>
<comment type="caution">
    <text evidence="2">The sequence shown here is derived from an EMBL/GenBank/DDBJ whole genome shotgun (WGS) entry which is preliminary data.</text>
</comment>
<dbReference type="Proteomes" id="UP000887159">
    <property type="component" value="Unassembled WGS sequence"/>
</dbReference>
<keyword evidence="3" id="KW-1185">Reference proteome</keyword>
<evidence type="ECO:0000313" key="2">
    <source>
        <dbReference type="EMBL" id="GFX93228.1"/>
    </source>
</evidence>
<dbReference type="AlphaFoldDB" id="A0A8X6V3H7"/>
<evidence type="ECO:0000256" key="1">
    <source>
        <dbReference type="SAM" id="MobiDB-lite"/>
    </source>
</evidence>
<reference evidence="2" key="1">
    <citation type="submission" date="2020-08" db="EMBL/GenBank/DDBJ databases">
        <title>Multicomponent nature underlies the extraordinary mechanical properties of spider dragline silk.</title>
        <authorList>
            <person name="Kono N."/>
            <person name="Nakamura H."/>
            <person name="Mori M."/>
            <person name="Yoshida Y."/>
            <person name="Ohtoshi R."/>
            <person name="Malay A.D."/>
            <person name="Moran D.A.P."/>
            <person name="Tomita M."/>
            <person name="Numata K."/>
            <person name="Arakawa K."/>
        </authorList>
    </citation>
    <scope>NUCLEOTIDE SEQUENCE</scope>
</reference>
<feature type="region of interest" description="Disordered" evidence="1">
    <location>
        <begin position="113"/>
        <end position="138"/>
    </location>
</feature>
<protein>
    <submittedName>
        <fullName evidence="2">Uncharacterized protein</fullName>
    </submittedName>
</protein>
<proteinExistence type="predicted"/>
<evidence type="ECO:0000313" key="3">
    <source>
        <dbReference type="Proteomes" id="UP000887159"/>
    </source>
</evidence>
<feature type="region of interest" description="Disordered" evidence="1">
    <location>
        <begin position="1"/>
        <end position="23"/>
    </location>
</feature>